<protein>
    <submittedName>
        <fullName evidence="1">Uncharacterized protein</fullName>
    </submittedName>
</protein>
<evidence type="ECO:0000313" key="2">
    <source>
        <dbReference type="Proteomes" id="UP000467428"/>
    </source>
</evidence>
<reference evidence="1 2" key="1">
    <citation type="journal article" date="2019" name="Emerg. Microbes Infect.">
        <title>Comprehensive subspecies identification of 175 nontuberculous mycobacteria species based on 7547 genomic profiles.</title>
        <authorList>
            <person name="Matsumoto Y."/>
            <person name="Kinjo T."/>
            <person name="Motooka D."/>
            <person name="Nabeya D."/>
            <person name="Jung N."/>
            <person name="Uechi K."/>
            <person name="Horii T."/>
            <person name="Iida T."/>
            <person name="Fujita J."/>
            <person name="Nakamura S."/>
        </authorList>
    </citation>
    <scope>NUCLEOTIDE SEQUENCE [LARGE SCALE GENOMIC DNA]</scope>
    <source>
        <strain evidence="1 2">JCM 18538</strain>
    </source>
</reference>
<accession>A0A7I7S439</accession>
<name>A0A7I7S439_9MYCO</name>
<dbReference type="AlphaFoldDB" id="A0A7I7S439"/>
<dbReference type="Proteomes" id="UP000467428">
    <property type="component" value="Chromosome"/>
</dbReference>
<organism evidence="1 2">
    <name type="scientific">Mycolicibacterium arabiense</name>
    <dbReference type="NCBI Taxonomy" id="1286181"/>
    <lineage>
        <taxon>Bacteria</taxon>
        <taxon>Bacillati</taxon>
        <taxon>Actinomycetota</taxon>
        <taxon>Actinomycetes</taxon>
        <taxon>Mycobacteriales</taxon>
        <taxon>Mycobacteriaceae</taxon>
        <taxon>Mycolicibacterium</taxon>
    </lineage>
</organism>
<gene>
    <name evidence="1" type="ORF">MARA_50860</name>
</gene>
<keyword evidence="2" id="KW-1185">Reference proteome</keyword>
<evidence type="ECO:0000313" key="1">
    <source>
        <dbReference type="EMBL" id="BBY51618.1"/>
    </source>
</evidence>
<sequence>MFAATFLWIALLQYVWLGVQRAEPYPALILPGFPAHCPGCLLETGEPSTKEPELIVRFADGRTQRVPMDTVLPPGPSVRLIAFSAAFTDGSFASNPDARAWLRSRIDQRFPGQPVSGLDIVWRTATYPAADASSVEYGPPKTVHVDLGGAQ</sequence>
<dbReference type="KEGG" id="marz:MARA_50860"/>
<proteinExistence type="predicted"/>
<dbReference type="EMBL" id="AP022593">
    <property type="protein sequence ID" value="BBY51618.1"/>
    <property type="molecule type" value="Genomic_DNA"/>
</dbReference>
<geneLocation type="plasmid" evidence="2">
    <name>pjcm18538 dna</name>
</geneLocation>